<reference evidence="1 2" key="1">
    <citation type="submission" date="2021-02" db="EMBL/GenBank/DDBJ databases">
        <title>Complete genome of Desulfoluna sp. strain ASN36.</title>
        <authorList>
            <person name="Takahashi A."/>
            <person name="Kojima H."/>
            <person name="Fukui M."/>
        </authorList>
    </citation>
    <scope>NUCLEOTIDE SEQUENCE [LARGE SCALE GENOMIC DNA]</scope>
    <source>
        <strain evidence="1 2">ASN36</strain>
    </source>
</reference>
<sequence>MTAINDGVLREYTAMWRRLMESMGTGGQDGVSGMASFWRESSGKYMDRLFKGGFPAHIGPACMHQEKVDEALKQLGSLNMAALEFTAYMVLPAEAAFKQTVKEMGSGSSPEEWNAFGERMMRHMESGYQGLFTSKGYLNALDMLMASAGEARNQVMGVGEDLLTVAGVPAVREVDAISRDLYLLAKRVAALEKGADVAPL</sequence>
<gene>
    <name evidence="1" type="ORF">DSLASN_41650</name>
</gene>
<protein>
    <recommendedName>
        <fullName evidence="3">Poly(3-hydroxyalkanoate) polymerase subunit PhaE</fullName>
    </recommendedName>
</protein>
<dbReference type="RefSeq" id="WP_236889924.1">
    <property type="nucleotide sequence ID" value="NZ_AP024488.1"/>
</dbReference>
<evidence type="ECO:0000313" key="1">
    <source>
        <dbReference type="EMBL" id="BCS98533.1"/>
    </source>
</evidence>
<evidence type="ECO:0000313" key="2">
    <source>
        <dbReference type="Proteomes" id="UP001320148"/>
    </source>
</evidence>
<dbReference type="EMBL" id="AP024488">
    <property type="protein sequence ID" value="BCS98533.1"/>
    <property type="molecule type" value="Genomic_DNA"/>
</dbReference>
<keyword evidence="2" id="KW-1185">Reference proteome</keyword>
<organism evidence="1 2">
    <name type="scientific">Desulfoluna limicola</name>
    <dbReference type="NCBI Taxonomy" id="2810562"/>
    <lineage>
        <taxon>Bacteria</taxon>
        <taxon>Pseudomonadati</taxon>
        <taxon>Thermodesulfobacteriota</taxon>
        <taxon>Desulfobacteria</taxon>
        <taxon>Desulfobacterales</taxon>
        <taxon>Desulfolunaceae</taxon>
        <taxon>Desulfoluna</taxon>
    </lineage>
</organism>
<name>A0ABM7PN47_9BACT</name>
<accession>A0ABM7PN47</accession>
<proteinExistence type="predicted"/>
<evidence type="ECO:0008006" key="3">
    <source>
        <dbReference type="Google" id="ProtNLM"/>
    </source>
</evidence>
<dbReference type="Proteomes" id="UP001320148">
    <property type="component" value="Chromosome"/>
</dbReference>